<protein>
    <submittedName>
        <fullName evidence="2">Uncharacterized protein</fullName>
    </submittedName>
</protein>
<keyword evidence="3" id="KW-1185">Reference proteome</keyword>
<feature type="transmembrane region" description="Helical" evidence="1">
    <location>
        <begin position="123"/>
        <end position="149"/>
    </location>
</feature>
<evidence type="ECO:0000313" key="2">
    <source>
        <dbReference type="EMBL" id="MBD3931995.1"/>
    </source>
</evidence>
<name>A0A927ICK7_9ACTN</name>
<feature type="transmembrane region" description="Helical" evidence="1">
    <location>
        <begin position="58"/>
        <end position="78"/>
    </location>
</feature>
<dbReference type="AlphaFoldDB" id="A0A927ICK7"/>
<proteinExistence type="predicted"/>
<dbReference type="EMBL" id="JACXYU010000004">
    <property type="protein sequence ID" value="MBD3931995.1"/>
    <property type="molecule type" value="Genomic_DNA"/>
</dbReference>
<dbReference type="RefSeq" id="WP_191209301.1">
    <property type="nucleotide sequence ID" value="NZ_BAABKL010000036.1"/>
</dbReference>
<organism evidence="2 3">
    <name type="scientific">Streptomyces chumphonensis</name>
    <dbReference type="NCBI Taxonomy" id="1214925"/>
    <lineage>
        <taxon>Bacteria</taxon>
        <taxon>Bacillati</taxon>
        <taxon>Actinomycetota</taxon>
        <taxon>Actinomycetes</taxon>
        <taxon>Kitasatosporales</taxon>
        <taxon>Streptomycetaceae</taxon>
        <taxon>Streptomyces</taxon>
    </lineage>
</organism>
<feature type="transmembrane region" description="Helical" evidence="1">
    <location>
        <begin position="90"/>
        <end position="111"/>
    </location>
</feature>
<feature type="transmembrane region" description="Helical" evidence="1">
    <location>
        <begin position="12"/>
        <end position="38"/>
    </location>
</feature>
<evidence type="ECO:0000313" key="3">
    <source>
        <dbReference type="Proteomes" id="UP000632289"/>
    </source>
</evidence>
<reference evidence="2" key="1">
    <citation type="submission" date="2020-09" db="EMBL/GenBank/DDBJ databases">
        <title>Secondary metabolite and genome analysis of marine Streptomyces chumphonensis KK1-2T.</title>
        <authorList>
            <person name="Phongsopitanun W."/>
            <person name="Kanchanasin P."/>
            <person name="Pittayakhajonwut P."/>
            <person name="Suwanborirux K."/>
            <person name="Tanasupawat S."/>
        </authorList>
    </citation>
    <scope>NUCLEOTIDE SEQUENCE</scope>
    <source>
        <strain evidence="2">KK1-2</strain>
    </source>
</reference>
<accession>A0A927ICK7</accession>
<keyword evidence="1" id="KW-0812">Transmembrane</keyword>
<comment type="caution">
    <text evidence="2">The sequence shown here is derived from an EMBL/GenBank/DDBJ whole genome shotgun (WGS) entry which is preliminary data.</text>
</comment>
<dbReference type="Proteomes" id="UP000632289">
    <property type="component" value="Unassembled WGS sequence"/>
</dbReference>
<keyword evidence="1" id="KW-1133">Transmembrane helix</keyword>
<gene>
    <name evidence="2" type="ORF">IF129_10550</name>
</gene>
<sequence length="155" mass="15607">MDTGEGAEGRGWAPATVAASVGLVLALPVTVWWVVGAVTADPDVVDPDYAVRPPSSEVTALLGTVSLTLVVLCGIVVLQAVQRGTFDARWWTALAPALVAGVGAGAAWAVITAPSIGANIGAGFALLLGGPLVAGLLLWSAGCAIWLLWTGGRRP</sequence>
<evidence type="ECO:0000256" key="1">
    <source>
        <dbReference type="SAM" id="Phobius"/>
    </source>
</evidence>
<keyword evidence="1" id="KW-0472">Membrane</keyword>